<evidence type="ECO:0000313" key="1">
    <source>
        <dbReference type="EMBL" id="APW62338.1"/>
    </source>
</evidence>
<reference evidence="2" key="1">
    <citation type="submission" date="2016-12" db="EMBL/GenBank/DDBJ databases">
        <title>Comparative genomics of four Isosphaeraceae planctomycetes: a common pool of plasmids and glycoside hydrolase genes.</title>
        <authorList>
            <person name="Ivanova A."/>
        </authorList>
    </citation>
    <scope>NUCLEOTIDE SEQUENCE [LARGE SCALE GENOMIC DNA]</scope>
    <source>
        <strain evidence="2">PX4</strain>
    </source>
</reference>
<name>A0A1U7CTV4_9BACT</name>
<evidence type="ECO:0000313" key="2">
    <source>
        <dbReference type="Proteomes" id="UP000186309"/>
    </source>
</evidence>
<dbReference type="KEGG" id="pbor:BSF38_03877"/>
<dbReference type="AlphaFoldDB" id="A0A1U7CTV4"/>
<dbReference type="EMBL" id="CP019082">
    <property type="protein sequence ID" value="APW62338.1"/>
    <property type="molecule type" value="Genomic_DNA"/>
</dbReference>
<accession>A0A1U7CTV4</accession>
<organism evidence="1 2">
    <name type="scientific">Paludisphaera borealis</name>
    <dbReference type="NCBI Taxonomy" id="1387353"/>
    <lineage>
        <taxon>Bacteria</taxon>
        <taxon>Pseudomonadati</taxon>
        <taxon>Planctomycetota</taxon>
        <taxon>Planctomycetia</taxon>
        <taxon>Isosphaerales</taxon>
        <taxon>Isosphaeraceae</taxon>
        <taxon>Paludisphaera</taxon>
    </lineage>
</organism>
<keyword evidence="2" id="KW-1185">Reference proteome</keyword>
<dbReference type="Proteomes" id="UP000186309">
    <property type="component" value="Chromosome"/>
</dbReference>
<protein>
    <submittedName>
        <fullName evidence="1">Uncharacterized protein</fullName>
    </submittedName>
</protein>
<proteinExistence type="predicted"/>
<dbReference type="RefSeq" id="WP_076348368.1">
    <property type="nucleotide sequence ID" value="NZ_CP019082.1"/>
</dbReference>
<gene>
    <name evidence="1" type="ORF">BSF38_03877</name>
</gene>
<sequence>MSEREAADDPGPNLATDRDVRELMGMFDAPAFARRGQDMEYALSGLHNRCRLQRAGMLDMVHVRLRQWSRAAVGPDDGNDAFRASIDVLWTLSQADPPQWAASAAPTRQRRTIARDLVASVQRFNDRWLRQVAKHDLQPLNAMIEQYNIYYVIEKECVMSSARLASRFFEPVAPLSIASILADHPLLPVPELAGG</sequence>
<dbReference type="OrthoDB" id="266404at2"/>
<dbReference type="STRING" id="1387353.BSF38_03877"/>